<evidence type="ECO:0000313" key="3">
    <source>
        <dbReference type="EMBL" id="UQX88341.1"/>
    </source>
</evidence>
<dbReference type="EMBL" id="CP097332">
    <property type="protein sequence ID" value="UQX88341.1"/>
    <property type="molecule type" value="Genomic_DNA"/>
</dbReference>
<dbReference type="GO" id="GO:0004519">
    <property type="term" value="F:endonuclease activity"/>
    <property type="evidence" value="ECO:0007669"/>
    <property type="project" value="UniProtKB-KW"/>
</dbReference>
<reference evidence="3" key="1">
    <citation type="journal article" date="2018" name="Int. J. Syst. Evol. Microbiol.">
        <title>Jatrophihabitans telluris sp. nov., isolated from sediment soil of lava forest wetlands and the emended description of the genus Jatrophihabitans.</title>
        <authorList>
            <person name="Lee K.C."/>
            <person name="Suh M.K."/>
            <person name="Eom M.K."/>
            <person name="Kim K.K."/>
            <person name="Kim J.S."/>
            <person name="Kim D.S."/>
            <person name="Ko S.H."/>
            <person name="Shin Y.K."/>
            <person name="Lee J.S."/>
        </authorList>
    </citation>
    <scope>NUCLEOTIDE SEQUENCE</scope>
    <source>
        <strain evidence="3">N237</strain>
    </source>
</reference>
<feature type="transmembrane region" description="Helical" evidence="1">
    <location>
        <begin position="36"/>
        <end position="60"/>
    </location>
</feature>
<sequence>MTGPRLANAPAHLGRAGTALAALGLVAHWLSVDQQLFIVAASAVPYLLFAGLAGWCLLVAGRRWRSVAAATAVLLVGVLTQLPLYVADRVTLSGRSITVMSANLALGVGSPDAVVALVREHDVSVLTLLEQPAAEIQRLLSAGLGQLLPYRYVDTGQSRADPAFGTGVWSRYPLAGGRTLPEFSFAAVTATVTYPAEGGRPSLPVRIFAVHPAPPYPVPAIRWTRELPALARELRSVGSADPVLVGGDFNATWDNAQFRRLLRGGYRDAAEEAGAGSLRSYPVGSSVPPTIAIDHVLLRGIQAPTVLRVDVPGSDHRALIARLVLPG</sequence>
<keyword evidence="3" id="KW-0255">Endonuclease</keyword>
<gene>
    <name evidence="3" type="ORF">M6D93_18970</name>
</gene>
<keyword evidence="3" id="KW-0540">Nuclease</keyword>
<organism evidence="3 4">
    <name type="scientific">Jatrophihabitans telluris</name>
    <dbReference type="NCBI Taxonomy" id="2038343"/>
    <lineage>
        <taxon>Bacteria</taxon>
        <taxon>Bacillati</taxon>
        <taxon>Actinomycetota</taxon>
        <taxon>Actinomycetes</taxon>
        <taxon>Jatrophihabitantales</taxon>
        <taxon>Jatrophihabitantaceae</taxon>
        <taxon>Jatrophihabitans</taxon>
    </lineage>
</organism>
<keyword evidence="4" id="KW-1185">Reference proteome</keyword>
<dbReference type="SUPFAM" id="SSF56219">
    <property type="entry name" value="DNase I-like"/>
    <property type="match status" value="1"/>
</dbReference>
<dbReference type="RefSeq" id="WP_249771742.1">
    <property type="nucleotide sequence ID" value="NZ_CP097332.1"/>
</dbReference>
<keyword evidence="1" id="KW-0812">Transmembrane</keyword>
<keyword evidence="1" id="KW-0472">Membrane</keyword>
<dbReference type="Gene3D" id="3.60.10.10">
    <property type="entry name" value="Endonuclease/exonuclease/phosphatase"/>
    <property type="match status" value="1"/>
</dbReference>
<evidence type="ECO:0000313" key="4">
    <source>
        <dbReference type="Proteomes" id="UP001056336"/>
    </source>
</evidence>
<dbReference type="Proteomes" id="UP001056336">
    <property type="component" value="Chromosome"/>
</dbReference>
<dbReference type="InterPro" id="IPR036691">
    <property type="entry name" value="Endo/exonu/phosph_ase_sf"/>
</dbReference>
<protein>
    <submittedName>
        <fullName evidence="3">Endonuclease/exonuclease/phosphatase family protein</fullName>
    </submittedName>
</protein>
<dbReference type="InterPro" id="IPR005135">
    <property type="entry name" value="Endo/exonuclease/phosphatase"/>
</dbReference>
<proteinExistence type="predicted"/>
<keyword evidence="1" id="KW-1133">Transmembrane helix</keyword>
<feature type="transmembrane region" description="Helical" evidence="1">
    <location>
        <begin position="67"/>
        <end position="86"/>
    </location>
</feature>
<evidence type="ECO:0000256" key="1">
    <source>
        <dbReference type="SAM" id="Phobius"/>
    </source>
</evidence>
<feature type="transmembrane region" description="Helical" evidence="1">
    <location>
        <begin position="12"/>
        <end position="30"/>
    </location>
</feature>
<dbReference type="Pfam" id="PF03372">
    <property type="entry name" value="Exo_endo_phos"/>
    <property type="match status" value="1"/>
</dbReference>
<feature type="domain" description="Endonuclease/exonuclease/phosphatase" evidence="2">
    <location>
        <begin position="100"/>
        <end position="316"/>
    </location>
</feature>
<evidence type="ECO:0000259" key="2">
    <source>
        <dbReference type="Pfam" id="PF03372"/>
    </source>
</evidence>
<reference evidence="3" key="2">
    <citation type="submission" date="2022-05" db="EMBL/GenBank/DDBJ databases">
        <authorList>
            <person name="Kim J.-S."/>
            <person name="Lee K."/>
            <person name="Suh M."/>
            <person name="Eom M."/>
            <person name="Kim J.-S."/>
            <person name="Kim D.-S."/>
            <person name="Ko S.-H."/>
            <person name="Shin Y."/>
            <person name="Lee J.-S."/>
        </authorList>
    </citation>
    <scope>NUCLEOTIDE SEQUENCE</scope>
    <source>
        <strain evidence="3">N237</strain>
    </source>
</reference>
<keyword evidence="3" id="KW-0378">Hydrolase</keyword>
<name>A0ABY4QZA1_9ACTN</name>
<accession>A0ABY4QZA1</accession>